<sequence>MLKRAGRGNDAARPIEQTHNGELGLDCIACLRVGVNLPANWQDVPTEEKYKFFLFLAIDACFCLKRHLVSSEERDPALGSGWPYLVEDKPFRKFLLSVMDQEEVWSTVISRVRDGILKFH</sequence>
<reference evidence="1 2" key="1">
    <citation type="submission" date="2024-01" db="EMBL/GenBank/DDBJ databases">
        <title>A draft genome for the cacao thread blight pathogen Marasmiellus scandens.</title>
        <authorList>
            <person name="Baruah I.K."/>
            <person name="Leung J."/>
            <person name="Bukari Y."/>
            <person name="Amoako-Attah I."/>
            <person name="Meinhardt L.W."/>
            <person name="Bailey B.A."/>
            <person name="Cohen S.P."/>
        </authorList>
    </citation>
    <scope>NUCLEOTIDE SEQUENCE [LARGE SCALE GENOMIC DNA]</scope>
    <source>
        <strain evidence="1 2">GH-19</strain>
    </source>
</reference>
<organism evidence="1 2">
    <name type="scientific">Marasmiellus scandens</name>
    <dbReference type="NCBI Taxonomy" id="2682957"/>
    <lineage>
        <taxon>Eukaryota</taxon>
        <taxon>Fungi</taxon>
        <taxon>Dikarya</taxon>
        <taxon>Basidiomycota</taxon>
        <taxon>Agaricomycotina</taxon>
        <taxon>Agaricomycetes</taxon>
        <taxon>Agaricomycetidae</taxon>
        <taxon>Agaricales</taxon>
        <taxon>Marasmiineae</taxon>
        <taxon>Omphalotaceae</taxon>
        <taxon>Marasmiellus</taxon>
    </lineage>
</organism>
<proteinExistence type="predicted"/>
<accession>A0ABR1IMG4</accession>
<comment type="caution">
    <text evidence="1">The sequence shown here is derived from an EMBL/GenBank/DDBJ whole genome shotgun (WGS) entry which is preliminary data.</text>
</comment>
<name>A0ABR1IMG4_9AGAR</name>
<protein>
    <submittedName>
        <fullName evidence="1">Uncharacterized protein</fullName>
    </submittedName>
</protein>
<dbReference type="EMBL" id="JBANRG010000113">
    <property type="protein sequence ID" value="KAK7435005.1"/>
    <property type="molecule type" value="Genomic_DNA"/>
</dbReference>
<dbReference type="Proteomes" id="UP001498398">
    <property type="component" value="Unassembled WGS sequence"/>
</dbReference>
<gene>
    <name evidence="1" type="ORF">VKT23_019911</name>
</gene>
<keyword evidence="2" id="KW-1185">Reference proteome</keyword>
<evidence type="ECO:0000313" key="2">
    <source>
        <dbReference type="Proteomes" id="UP001498398"/>
    </source>
</evidence>
<evidence type="ECO:0000313" key="1">
    <source>
        <dbReference type="EMBL" id="KAK7435005.1"/>
    </source>
</evidence>